<dbReference type="SUPFAM" id="SSF88946">
    <property type="entry name" value="Sigma2 domain of RNA polymerase sigma factors"/>
    <property type="match status" value="1"/>
</dbReference>
<dbReference type="PANTHER" id="PTHR43133">
    <property type="entry name" value="RNA POLYMERASE ECF-TYPE SIGMA FACTO"/>
    <property type="match status" value="1"/>
</dbReference>
<sequence>MSSAQPHSSAARAPAAFATTRWSLVVAAGERSTVEAERALEELCSTYWYPLYAYARRWGASRDDAADLTQEFFARLLEKQYLLAADRQKGRFRSFLLTVFKRFLSKERDRAAAQKRGGDRRQFSFDVEAGERRYLHEPAENVTPEALYERRWALTLLERVMERVRDEYASKDKRPFFEQCKPFLTGSDHAATYAEIAPRLDMTESALRVAVHRLRERYRVVLRSEIAQTISDSDSVEDELNALRAALRGTKS</sequence>
<dbReference type="EMBL" id="CP036275">
    <property type="protein sequence ID" value="QDU38081.1"/>
    <property type="molecule type" value="Genomic_DNA"/>
</dbReference>
<protein>
    <submittedName>
        <fullName evidence="5">RNA polymerase sigma factor</fullName>
    </submittedName>
</protein>
<dbReference type="GO" id="GO:0016987">
    <property type="term" value="F:sigma factor activity"/>
    <property type="evidence" value="ECO:0007669"/>
    <property type="project" value="UniProtKB-KW"/>
</dbReference>
<keyword evidence="1" id="KW-0805">Transcription regulation</keyword>
<dbReference type="Proteomes" id="UP000320496">
    <property type="component" value="Chromosome"/>
</dbReference>
<dbReference type="OrthoDB" id="270411at2"/>
<keyword evidence="6" id="KW-1185">Reference proteome</keyword>
<gene>
    <name evidence="5" type="ORF">Mal4_24010</name>
</gene>
<dbReference type="InterPro" id="IPR007627">
    <property type="entry name" value="RNA_pol_sigma70_r2"/>
</dbReference>
<dbReference type="InterPro" id="IPR039425">
    <property type="entry name" value="RNA_pol_sigma-70-like"/>
</dbReference>
<dbReference type="AlphaFoldDB" id="A0A517Z6N6"/>
<accession>A0A517Z6N6</accession>
<evidence type="ECO:0000259" key="4">
    <source>
        <dbReference type="Pfam" id="PF04542"/>
    </source>
</evidence>
<dbReference type="GO" id="GO:0006352">
    <property type="term" value="P:DNA-templated transcription initiation"/>
    <property type="evidence" value="ECO:0007669"/>
    <property type="project" value="InterPro"/>
</dbReference>
<feature type="domain" description="RNA polymerase sigma-70 region 2" evidence="4">
    <location>
        <begin position="51"/>
        <end position="103"/>
    </location>
</feature>
<proteinExistence type="predicted"/>
<dbReference type="Pfam" id="PF04542">
    <property type="entry name" value="Sigma70_r2"/>
    <property type="match status" value="1"/>
</dbReference>
<evidence type="ECO:0000256" key="1">
    <source>
        <dbReference type="ARBA" id="ARBA00023015"/>
    </source>
</evidence>
<evidence type="ECO:0000256" key="2">
    <source>
        <dbReference type="ARBA" id="ARBA00023082"/>
    </source>
</evidence>
<keyword evidence="3" id="KW-0804">Transcription</keyword>
<name>A0A517Z6N6_9PLAN</name>
<organism evidence="5 6">
    <name type="scientific">Maioricimonas rarisocia</name>
    <dbReference type="NCBI Taxonomy" id="2528026"/>
    <lineage>
        <taxon>Bacteria</taxon>
        <taxon>Pseudomonadati</taxon>
        <taxon>Planctomycetota</taxon>
        <taxon>Planctomycetia</taxon>
        <taxon>Planctomycetales</taxon>
        <taxon>Planctomycetaceae</taxon>
        <taxon>Maioricimonas</taxon>
    </lineage>
</organism>
<dbReference type="PANTHER" id="PTHR43133:SF51">
    <property type="entry name" value="RNA POLYMERASE SIGMA FACTOR"/>
    <property type="match status" value="1"/>
</dbReference>
<keyword evidence="2" id="KW-0731">Sigma factor</keyword>
<evidence type="ECO:0000313" key="5">
    <source>
        <dbReference type="EMBL" id="QDU38081.1"/>
    </source>
</evidence>
<reference evidence="5 6" key="1">
    <citation type="submission" date="2019-02" db="EMBL/GenBank/DDBJ databases">
        <title>Deep-cultivation of Planctomycetes and their phenomic and genomic characterization uncovers novel biology.</title>
        <authorList>
            <person name="Wiegand S."/>
            <person name="Jogler M."/>
            <person name="Boedeker C."/>
            <person name="Pinto D."/>
            <person name="Vollmers J."/>
            <person name="Rivas-Marin E."/>
            <person name="Kohn T."/>
            <person name="Peeters S.H."/>
            <person name="Heuer A."/>
            <person name="Rast P."/>
            <person name="Oberbeckmann S."/>
            <person name="Bunk B."/>
            <person name="Jeske O."/>
            <person name="Meyerdierks A."/>
            <person name="Storesund J.E."/>
            <person name="Kallscheuer N."/>
            <person name="Luecker S."/>
            <person name="Lage O.M."/>
            <person name="Pohl T."/>
            <person name="Merkel B.J."/>
            <person name="Hornburger P."/>
            <person name="Mueller R.-W."/>
            <person name="Bruemmer F."/>
            <person name="Labrenz M."/>
            <person name="Spormann A.M."/>
            <person name="Op den Camp H."/>
            <person name="Overmann J."/>
            <person name="Amann R."/>
            <person name="Jetten M.S.M."/>
            <person name="Mascher T."/>
            <person name="Medema M.H."/>
            <person name="Devos D.P."/>
            <person name="Kaster A.-K."/>
            <person name="Ovreas L."/>
            <person name="Rohde M."/>
            <person name="Galperin M.Y."/>
            <person name="Jogler C."/>
        </authorList>
    </citation>
    <scope>NUCLEOTIDE SEQUENCE [LARGE SCALE GENOMIC DNA]</scope>
    <source>
        <strain evidence="5 6">Mal4</strain>
    </source>
</reference>
<dbReference type="InterPro" id="IPR013325">
    <property type="entry name" value="RNA_pol_sigma_r2"/>
</dbReference>
<dbReference type="KEGG" id="mri:Mal4_24010"/>
<dbReference type="Gene3D" id="1.10.1740.10">
    <property type="match status" value="1"/>
</dbReference>
<evidence type="ECO:0000256" key="3">
    <source>
        <dbReference type="ARBA" id="ARBA00023163"/>
    </source>
</evidence>
<evidence type="ECO:0000313" key="6">
    <source>
        <dbReference type="Proteomes" id="UP000320496"/>
    </source>
</evidence>